<feature type="transmembrane region" description="Helical" evidence="6">
    <location>
        <begin position="102"/>
        <end position="119"/>
    </location>
</feature>
<protein>
    <submittedName>
        <fullName evidence="8">GtrA family protein</fullName>
    </submittedName>
</protein>
<dbReference type="AlphaFoldDB" id="A0AB39VA40"/>
<feature type="transmembrane region" description="Helical" evidence="6">
    <location>
        <begin position="75"/>
        <end position="96"/>
    </location>
</feature>
<accession>A0AB39VA40</accession>
<evidence type="ECO:0000256" key="3">
    <source>
        <dbReference type="ARBA" id="ARBA00022692"/>
    </source>
</evidence>
<dbReference type="GO" id="GO:0005886">
    <property type="term" value="C:plasma membrane"/>
    <property type="evidence" value="ECO:0007669"/>
    <property type="project" value="TreeGrafter"/>
</dbReference>
<dbReference type="RefSeq" id="WP_021743331.1">
    <property type="nucleotide sequence ID" value="NZ_CP165646.1"/>
</dbReference>
<dbReference type="GO" id="GO:0000271">
    <property type="term" value="P:polysaccharide biosynthetic process"/>
    <property type="evidence" value="ECO:0007669"/>
    <property type="project" value="InterPro"/>
</dbReference>
<evidence type="ECO:0000256" key="6">
    <source>
        <dbReference type="SAM" id="Phobius"/>
    </source>
</evidence>
<evidence type="ECO:0000256" key="4">
    <source>
        <dbReference type="ARBA" id="ARBA00022989"/>
    </source>
</evidence>
<feature type="domain" description="GtrA/DPMS transmembrane" evidence="7">
    <location>
        <begin position="13"/>
        <end position="125"/>
    </location>
</feature>
<comment type="similarity">
    <text evidence="2">Belongs to the GtrA family.</text>
</comment>
<dbReference type="Pfam" id="PF04138">
    <property type="entry name" value="GtrA_DPMS_TM"/>
    <property type="match status" value="1"/>
</dbReference>
<keyword evidence="3 6" id="KW-0812">Transmembrane</keyword>
<organism evidence="8">
    <name type="scientific">Leptotrichia mesophila</name>
    <dbReference type="NCBI Taxonomy" id="3239303"/>
    <lineage>
        <taxon>Bacteria</taxon>
        <taxon>Fusobacteriati</taxon>
        <taxon>Fusobacteriota</taxon>
        <taxon>Fusobacteriia</taxon>
        <taxon>Fusobacteriales</taxon>
        <taxon>Leptotrichiaceae</taxon>
        <taxon>Leptotrichia</taxon>
    </lineage>
</organism>
<sequence>MKNNKFISISFIKFLITGFINTFSSFGLYVLLLKLNCNYIIAIILSYIFGIILSYLLNTFFVFKAKKEVRNMIKFIFSYLSSLIINILVTILLVNYLKIDKIIAQLIATIICIGYNFILQSKWVFK</sequence>
<dbReference type="EMBL" id="CP165646">
    <property type="protein sequence ID" value="XDU64676.1"/>
    <property type="molecule type" value="Genomic_DNA"/>
</dbReference>
<feature type="transmembrane region" description="Helical" evidence="6">
    <location>
        <begin position="12"/>
        <end position="33"/>
    </location>
</feature>
<dbReference type="PANTHER" id="PTHR38459">
    <property type="entry name" value="PROPHAGE BACTOPRENOL-LINKED GLUCOSE TRANSLOCASE HOMOLOG"/>
    <property type="match status" value="1"/>
</dbReference>
<proteinExistence type="inferred from homology"/>
<dbReference type="InterPro" id="IPR051401">
    <property type="entry name" value="GtrA_CellWall_Glycosyl"/>
</dbReference>
<evidence type="ECO:0000313" key="8">
    <source>
        <dbReference type="EMBL" id="XDU64676.1"/>
    </source>
</evidence>
<keyword evidence="5 6" id="KW-0472">Membrane</keyword>
<evidence type="ECO:0000259" key="7">
    <source>
        <dbReference type="Pfam" id="PF04138"/>
    </source>
</evidence>
<dbReference type="InterPro" id="IPR007267">
    <property type="entry name" value="GtrA_DPMS_TM"/>
</dbReference>
<feature type="transmembrane region" description="Helical" evidence="6">
    <location>
        <begin position="39"/>
        <end position="63"/>
    </location>
</feature>
<evidence type="ECO:0000256" key="1">
    <source>
        <dbReference type="ARBA" id="ARBA00004141"/>
    </source>
</evidence>
<keyword evidence="4 6" id="KW-1133">Transmembrane helix</keyword>
<comment type="subcellular location">
    <subcellularLocation>
        <location evidence="1">Membrane</location>
        <topology evidence="1">Multi-pass membrane protein</topology>
    </subcellularLocation>
</comment>
<dbReference type="PANTHER" id="PTHR38459:SF1">
    <property type="entry name" value="PROPHAGE BACTOPRENOL-LINKED GLUCOSE TRANSLOCASE HOMOLOG"/>
    <property type="match status" value="1"/>
</dbReference>
<evidence type="ECO:0000256" key="2">
    <source>
        <dbReference type="ARBA" id="ARBA00009399"/>
    </source>
</evidence>
<gene>
    <name evidence="8" type="ORF">AB8B23_00345</name>
</gene>
<reference evidence="8" key="1">
    <citation type="submission" date="2024-07" db="EMBL/GenBank/DDBJ databases">
        <authorList>
            <person name="Li X.-J."/>
            <person name="Wang X."/>
        </authorList>
    </citation>
    <scope>NUCLEOTIDE SEQUENCE</scope>
    <source>
        <strain evidence="8">HSP-342</strain>
    </source>
</reference>
<dbReference type="KEGG" id="lmes:AB8B23_00345"/>
<name>A0AB39VA40_9FUSO</name>
<evidence type="ECO:0000256" key="5">
    <source>
        <dbReference type="ARBA" id="ARBA00023136"/>
    </source>
</evidence>